<feature type="non-terminal residue" evidence="9">
    <location>
        <position position="1"/>
    </location>
</feature>
<keyword evidence="2 8" id="KW-0813">Transport</keyword>
<feature type="transmembrane region" description="Helical" evidence="8">
    <location>
        <begin position="71"/>
        <end position="93"/>
    </location>
</feature>
<dbReference type="PANTHER" id="PTHR23137:SF29">
    <property type="entry name" value="VESICLE TRANSPORT PROTEIN"/>
    <property type="match status" value="1"/>
</dbReference>
<evidence type="ECO:0000256" key="5">
    <source>
        <dbReference type="ARBA" id="ARBA00022989"/>
    </source>
</evidence>
<dbReference type="GO" id="GO:0012505">
    <property type="term" value="C:endomembrane system"/>
    <property type="evidence" value="ECO:0007669"/>
    <property type="project" value="UniProtKB-ARBA"/>
</dbReference>
<organism evidence="9 10">
    <name type="scientific">Thalictrum thalictroides</name>
    <name type="common">Rue-anemone</name>
    <name type="synonym">Anemone thalictroides</name>
    <dbReference type="NCBI Taxonomy" id="46969"/>
    <lineage>
        <taxon>Eukaryota</taxon>
        <taxon>Viridiplantae</taxon>
        <taxon>Streptophyta</taxon>
        <taxon>Embryophyta</taxon>
        <taxon>Tracheophyta</taxon>
        <taxon>Spermatophyta</taxon>
        <taxon>Magnoliopsida</taxon>
        <taxon>Ranunculales</taxon>
        <taxon>Ranunculaceae</taxon>
        <taxon>Thalictroideae</taxon>
        <taxon>Thalictrum</taxon>
    </lineage>
</organism>
<protein>
    <recommendedName>
        <fullName evidence="8">Vesicle transport protein</fullName>
    </recommendedName>
</protein>
<name>A0A7J6V7R6_THATH</name>
<dbReference type="PANTHER" id="PTHR23137">
    <property type="entry name" value="VESICLE TRANSPORT PROTEIN-RELATED"/>
    <property type="match status" value="1"/>
</dbReference>
<keyword evidence="6 8" id="KW-0472">Membrane</keyword>
<keyword evidence="4 8" id="KW-0653">Protein transport</keyword>
<dbReference type="InterPro" id="IPR007305">
    <property type="entry name" value="Vesicle_transpt_Got1/SFT2"/>
</dbReference>
<accession>A0A7J6V7R6</accession>
<sequence length="158" mass="17756">SLIVIAKPIKFAILFTLGNILAVGSTAFLLGPAQQGRMMFDSVRVYASAIYIGSVILALICAILIHNKLLTLLAIIIEICALMWYSLSYIPFARRVVSNLFIRQYKRLKVELRSMIKGWVDGRKECKTLELYATTLSYASRTVIQGPWKNIVGYIKPI</sequence>
<dbReference type="InterPro" id="IPR011691">
    <property type="entry name" value="Vesicle_transpt_SFT2"/>
</dbReference>
<dbReference type="OrthoDB" id="73614at2759"/>
<evidence type="ECO:0000256" key="1">
    <source>
        <dbReference type="ARBA" id="ARBA00004141"/>
    </source>
</evidence>
<dbReference type="Pfam" id="PF04178">
    <property type="entry name" value="Got1"/>
    <property type="match status" value="1"/>
</dbReference>
<dbReference type="GO" id="GO:0016192">
    <property type="term" value="P:vesicle-mediated transport"/>
    <property type="evidence" value="ECO:0007669"/>
    <property type="project" value="InterPro"/>
</dbReference>
<evidence type="ECO:0000256" key="8">
    <source>
        <dbReference type="RuleBase" id="RU363111"/>
    </source>
</evidence>
<evidence type="ECO:0000256" key="2">
    <source>
        <dbReference type="ARBA" id="ARBA00022448"/>
    </source>
</evidence>
<dbReference type="GO" id="GO:0016020">
    <property type="term" value="C:membrane"/>
    <property type="evidence" value="ECO:0007669"/>
    <property type="project" value="UniProtKB-SubCell"/>
</dbReference>
<keyword evidence="5 8" id="KW-1133">Transmembrane helix</keyword>
<reference evidence="9 10" key="1">
    <citation type="submission" date="2020-06" db="EMBL/GenBank/DDBJ databases">
        <title>Transcriptomic and genomic resources for Thalictrum thalictroides and T. hernandezii: Facilitating candidate gene discovery in an emerging model plant lineage.</title>
        <authorList>
            <person name="Arias T."/>
            <person name="Riano-Pachon D.M."/>
            <person name="Di Stilio V.S."/>
        </authorList>
    </citation>
    <scope>NUCLEOTIDE SEQUENCE [LARGE SCALE GENOMIC DNA]</scope>
    <source>
        <strain evidence="10">cv. WT478/WT964</strain>
        <tissue evidence="9">Leaves</tissue>
    </source>
</reference>
<dbReference type="EMBL" id="JABWDY010036511">
    <property type="protein sequence ID" value="KAF5181164.1"/>
    <property type="molecule type" value="Genomic_DNA"/>
</dbReference>
<evidence type="ECO:0000256" key="6">
    <source>
        <dbReference type="ARBA" id="ARBA00023136"/>
    </source>
</evidence>
<evidence type="ECO:0000256" key="4">
    <source>
        <dbReference type="ARBA" id="ARBA00022927"/>
    </source>
</evidence>
<keyword evidence="10" id="KW-1185">Reference proteome</keyword>
<comment type="function">
    <text evidence="8">May be involved in fusion of retrograde transport vesicles derived from an endocytic compartment with the Golgi complex.</text>
</comment>
<evidence type="ECO:0000313" key="9">
    <source>
        <dbReference type="EMBL" id="KAF5181164.1"/>
    </source>
</evidence>
<dbReference type="Proteomes" id="UP000554482">
    <property type="component" value="Unassembled WGS sequence"/>
</dbReference>
<dbReference type="AlphaFoldDB" id="A0A7J6V7R6"/>
<evidence type="ECO:0000256" key="7">
    <source>
        <dbReference type="ARBA" id="ARBA00025800"/>
    </source>
</evidence>
<evidence type="ECO:0000256" key="3">
    <source>
        <dbReference type="ARBA" id="ARBA00022692"/>
    </source>
</evidence>
<feature type="transmembrane region" description="Helical" evidence="8">
    <location>
        <begin position="12"/>
        <end position="31"/>
    </location>
</feature>
<comment type="similarity">
    <text evidence="7 8">Belongs to the SFT2 family.</text>
</comment>
<comment type="caution">
    <text evidence="8">Lacks conserved residue(s) required for the propagation of feature annotation.</text>
</comment>
<keyword evidence="3 8" id="KW-0812">Transmembrane</keyword>
<feature type="transmembrane region" description="Helical" evidence="8">
    <location>
        <begin position="43"/>
        <end position="65"/>
    </location>
</feature>
<comment type="subcellular location">
    <subcellularLocation>
        <location evidence="1 8">Membrane</location>
        <topology evidence="1 8">Multi-pass membrane protein</topology>
    </subcellularLocation>
</comment>
<dbReference type="GO" id="GO:0005737">
    <property type="term" value="C:cytoplasm"/>
    <property type="evidence" value="ECO:0007669"/>
    <property type="project" value="UniProtKB-ARBA"/>
</dbReference>
<comment type="caution">
    <text evidence="9">The sequence shown here is derived from an EMBL/GenBank/DDBJ whole genome shotgun (WGS) entry which is preliminary data.</text>
</comment>
<proteinExistence type="inferred from homology"/>
<gene>
    <name evidence="9" type="ORF">FRX31_029252</name>
</gene>
<dbReference type="GO" id="GO:0015031">
    <property type="term" value="P:protein transport"/>
    <property type="evidence" value="ECO:0007669"/>
    <property type="project" value="UniProtKB-KW"/>
</dbReference>
<evidence type="ECO:0000313" key="10">
    <source>
        <dbReference type="Proteomes" id="UP000554482"/>
    </source>
</evidence>